<evidence type="ECO:0000256" key="17">
    <source>
        <dbReference type="SAM" id="Phobius"/>
    </source>
</evidence>
<dbReference type="InterPro" id="IPR002902">
    <property type="entry name" value="GNK2"/>
</dbReference>
<evidence type="ECO:0000256" key="16">
    <source>
        <dbReference type="SAM" id="MobiDB-lite"/>
    </source>
</evidence>
<keyword evidence="12 17" id="KW-0472">Membrane</keyword>
<keyword evidence="11 17" id="KW-1133">Transmembrane helix</keyword>
<evidence type="ECO:0000256" key="7">
    <source>
        <dbReference type="ARBA" id="ARBA00022737"/>
    </source>
</evidence>
<evidence type="ECO:0000259" key="20">
    <source>
        <dbReference type="PROSITE" id="PS51473"/>
    </source>
</evidence>
<dbReference type="Gene3D" id="1.10.510.10">
    <property type="entry name" value="Transferase(Phosphotransferase) domain 1"/>
    <property type="match status" value="1"/>
</dbReference>
<keyword evidence="2" id="KW-0723">Serine/threonine-protein kinase</keyword>
<dbReference type="Gene3D" id="3.30.430.20">
    <property type="entry name" value="Gnk2 domain, C-X8-C-X2-C motif"/>
    <property type="match status" value="2"/>
</dbReference>
<keyword evidence="3" id="KW-0597">Phosphoprotein</keyword>
<evidence type="ECO:0000256" key="2">
    <source>
        <dbReference type="ARBA" id="ARBA00022527"/>
    </source>
</evidence>
<evidence type="ECO:0000256" key="5">
    <source>
        <dbReference type="ARBA" id="ARBA00022692"/>
    </source>
</evidence>
<feature type="region of interest" description="Disordered" evidence="16">
    <location>
        <begin position="614"/>
        <end position="647"/>
    </location>
</feature>
<dbReference type="STRING" id="3775.A0A1Q3CXF6"/>
<dbReference type="CDD" id="cd14066">
    <property type="entry name" value="STKc_IRAK"/>
    <property type="match status" value="1"/>
</dbReference>
<evidence type="ECO:0000256" key="18">
    <source>
        <dbReference type="SAM" id="SignalP"/>
    </source>
</evidence>
<dbReference type="SMART" id="SM00220">
    <property type="entry name" value="S_TKc"/>
    <property type="match status" value="1"/>
</dbReference>
<dbReference type="FunFam" id="3.30.430.20:FF:000002">
    <property type="entry name" value="Cysteine-rich receptor-like protein kinase 10"/>
    <property type="match status" value="1"/>
</dbReference>
<dbReference type="FunFam" id="1.10.510.10:FF:000343">
    <property type="entry name" value="Cysteine-rich receptor-like protein kinase 28"/>
    <property type="match status" value="1"/>
</dbReference>
<reference evidence="22" key="1">
    <citation type="submission" date="2016-04" db="EMBL/GenBank/DDBJ databases">
        <title>Cephalotus genome sequencing.</title>
        <authorList>
            <person name="Fukushima K."/>
            <person name="Hasebe M."/>
            <person name="Fang X."/>
        </authorList>
    </citation>
    <scope>NUCLEOTIDE SEQUENCE [LARGE SCALE GENOMIC DNA]</scope>
    <source>
        <strain evidence="22">cv. St1</strain>
    </source>
</reference>
<dbReference type="AlphaFoldDB" id="A0A1Q3CXF6"/>
<evidence type="ECO:0000256" key="6">
    <source>
        <dbReference type="ARBA" id="ARBA00022729"/>
    </source>
</evidence>
<dbReference type="Gene3D" id="3.30.200.20">
    <property type="entry name" value="Phosphorylase Kinase, domain 1"/>
    <property type="match status" value="1"/>
</dbReference>
<dbReference type="InParanoid" id="A0A1Q3CXF6"/>
<feature type="domain" description="Gnk2-homologous" evidence="20">
    <location>
        <begin position="136"/>
        <end position="243"/>
    </location>
</feature>
<evidence type="ECO:0000256" key="13">
    <source>
        <dbReference type="ARBA" id="ARBA00023170"/>
    </source>
</evidence>
<keyword evidence="5 17" id="KW-0812">Transmembrane</keyword>
<evidence type="ECO:0000256" key="8">
    <source>
        <dbReference type="ARBA" id="ARBA00022741"/>
    </source>
</evidence>
<dbReference type="PROSITE" id="PS50011">
    <property type="entry name" value="PROTEIN_KINASE_DOM"/>
    <property type="match status" value="1"/>
</dbReference>
<keyword evidence="13" id="KW-0675">Receptor</keyword>
<comment type="subcellular location">
    <subcellularLocation>
        <location evidence="1">Membrane</location>
        <topology evidence="1">Single-pass membrane protein</topology>
    </subcellularLocation>
</comment>
<dbReference type="PROSITE" id="PS51473">
    <property type="entry name" value="GNK2"/>
    <property type="match status" value="2"/>
</dbReference>
<dbReference type="PROSITE" id="PS00107">
    <property type="entry name" value="PROTEIN_KINASE_ATP"/>
    <property type="match status" value="1"/>
</dbReference>
<dbReference type="GO" id="GO:0005524">
    <property type="term" value="F:ATP binding"/>
    <property type="evidence" value="ECO:0007669"/>
    <property type="project" value="UniProtKB-UniRule"/>
</dbReference>
<evidence type="ECO:0000256" key="15">
    <source>
        <dbReference type="PROSITE-ProRule" id="PRU10141"/>
    </source>
</evidence>
<dbReference type="FunFam" id="3.30.430.20:FF:000003">
    <property type="entry name" value="Cysteine-rich RLK (RECEPTOR-like protein kinase) 10"/>
    <property type="match status" value="1"/>
</dbReference>
<dbReference type="PROSITE" id="PS00108">
    <property type="entry name" value="PROTEIN_KINASE_ST"/>
    <property type="match status" value="1"/>
</dbReference>
<accession>A0A1Q3CXF6</accession>
<protein>
    <submittedName>
        <fullName evidence="21">Stress-antifung domain-containing protein/Pkinase_Tyr domain-containing protein</fullName>
    </submittedName>
</protein>
<dbReference type="FunFam" id="3.30.200.20:FF:000142">
    <property type="entry name" value="Cysteine-rich receptor-like protein kinase 10"/>
    <property type="match status" value="1"/>
</dbReference>
<gene>
    <name evidence="21" type="ORF">CFOL_v3_28273</name>
</gene>
<feature type="signal peptide" evidence="18">
    <location>
        <begin position="1"/>
        <end position="25"/>
    </location>
</feature>
<evidence type="ECO:0000256" key="14">
    <source>
        <dbReference type="ARBA" id="ARBA00023180"/>
    </source>
</evidence>
<keyword evidence="22" id="KW-1185">Reference proteome</keyword>
<feature type="compositionally biased region" description="Polar residues" evidence="16">
    <location>
        <begin position="615"/>
        <end position="635"/>
    </location>
</feature>
<dbReference type="InterPro" id="IPR008271">
    <property type="entry name" value="Ser/Thr_kinase_AS"/>
</dbReference>
<feature type="transmembrane region" description="Helical" evidence="17">
    <location>
        <begin position="268"/>
        <end position="288"/>
    </location>
</feature>
<dbReference type="InterPro" id="IPR000719">
    <property type="entry name" value="Prot_kinase_dom"/>
</dbReference>
<sequence>MISLRLLLFLSTNLVYLIVITTSQTEVWYQLCVDSNGNYTANSTYQANLHTLLTSIYTNTEIDNGFYNFSYGENSDQVNAIALCRGDITPDACRVCTNYSSQAITSICPTQKEAIIGLEKCMLRYSNRYIFNLMEDAPYFFGYNLNNVSDVSGFNESRTTLLDQLSYQAAAGGSSQKYAYGQLGAPNYEIIYAIAQCTPDITESECRYCLYNATARIPQCCEESQGGRILYPSCNFRFETNRFYDIPIDASPSPPPTNSTGNNTIRTVIIVVSVITTVIIIIGICIFIRLRVRKPYKEVEKLEDIGQVKLLQLDFDTVRVATDDFSDANKLGEGGFGAVYKGKLSNGQEIAVKRLSQKSGQGDLEFKNEVVLVAKLQHRNLVRLLGFCLERTERLLIYEFVPNLSLNIFIFVDNLKRSLLYWEMRYNIIRGIARGLLYLHEDSRFRVIHRDLKAGNILLDAEMNPKISDFGMARLFLMDQTHGDTRRVAGTFGYMAPEYVGRGHFSVKSDVFSFGVLVLEIVTGQKNNNFRNEEIEEHLLTFAWQSWHEGRASRIIDPTLRANPSDEMLRCIHIGLLCVQENADDRPTMAEVVVMLTTPTVPLSVPSQPAFWMKSSANPGITPSDQSNPGSSQLSVDEASITELVPR</sequence>
<feature type="binding site" evidence="15">
    <location>
        <position position="353"/>
    </location>
    <ligand>
        <name>ATP</name>
        <dbReference type="ChEBI" id="CHEBI:30616"/>
    </ligand>
</feature>
<evidence type="ECO:0000256" key="3">
    <source>
        <dbReference type="ARBA" id="ARBA00022553"/>
    </source>
</evidence>
<feature type="chain" id="PRO_5012749643" evidence="18">
    <location>
        <begin position="26"/>
        <end position="647"/>
    </location>
</feature>
<dbReference type="InterPro" id="IPR038408">
    <property type="entry name" value="GNK2_sf"/>
</dbReference>
<keyword evidence="7" id="KW-0677">Repeat</keyword>
<keyword evidence="8 15" id="KW-0547">Nucleotide-binding</keyword>
<evidence type="ECO:0000256" key="11">
    <source>
        <dbReference type="ARBA" id="ARBA00022989"/>
    </source>
</evidence>
<evidence type="ECO:0000313" key="21">
    <source>
        <dbReference type="EMBL" id="GAV84831.1"/>
    </source>
</evidence>
<dbReference type="InterPro" id="IPR001245">
    <property type="entry name" value="Ser-Thr/Tyr_kinase_cat_dom"/>
</dbReference>
<dbReference type="GO" id="GO:0005886">
    <property type="term" value="C:plasma membrane"/>
    <property type="evidence" value="ECO:0007669"/>
    <property type="project" value="TreeGrafter"/>
</dbReference>
<name>A0A1Q3CXF6_CEPFO</name>
<dbReference type="Proteomes" id="UP000187406">
    <property type="component" value="Unassembled WGS sequence"/>
</dbReference>
<dbReference type="InterPro" id="IPR011009">
    <property type="entry name" value="Kinase-like_dom_sf"/>
</dbReference>
<feature type="domain" description="Gnk2-homologous" evidence="20">
    <location>
        <begin position="27"/>
        <end position="130"/>
    </location>
</feature>
<feature type="domain" description="Protein kinase" evidence="19">
    <location>
        <begin position="325"/>
        <end position="601"/>
    </location>
</feature>
<dbReference type="Pfam" id="PF01657">
    <property type="entry name" value="Stress-antifung"/>
    <property type="match status" value="2"/>
</dbReference>
<dbReference type="PANTHER" id="PTHR27002:SF181">
    <property type="entry name" value="RECEPTOR-LIKE SERINE_THREONINE-PROTEIN KINASE"/>
    <property type="match status" value="1"/>
</dbReference>
<evidence type="ECO:0000256" key="4">
    <source>
        <dbReference type="ARBA" id="ARBA00022679"/>
    </source>
</evidence>
<proteinExistence type="predicted"/>
<evidence type="ECO:0000313" key="22">
    <source>
        <dbReference type="Proteomes" id="UP000187406"/>
    </source>
</evidence>
<dbReference type="SUPFAM" id="SSF56112">
    <property type="entry name" value="Protein kinase-like (PK-like)"/>
    <property type="match status" value="1"/>
</dbReference>
<organism evidence="21 22">
    <name type="scientific">Cephalotus follicularis</name>
    <name type="common">Albany pitcher plant</name>
    <dbReference type="NCBI Taxonomy" id="3775"/>
    <lineage>
        <taxon>Eukaryota</taxon>
        <taxon>Viridiplantae</taxon>
        <taxon>Streptophyta</taxon>
        <taxon>Embryophyta</taxon>
        <taxon>Tracheophyta</taxon>
        <taxon>Spermatophyta</taxon>
        <taxon>Magnoliopsida</taxon>
        <taxon>eudicotyledons</taxon>
        <taxon>Gunneridae</taxon>
        <taxon>Pentapetalae</taxon>
        <taxon>rosids</taxon>
        <taxon>fabids</taxon>
        <taxon>Oxalidales</taxon>
        <taxon>Cephalotaceae</taxon>
        <taxon>Cephalotus</taxon>
    </lineage>
</organism>
<keyword evidence="10 15" id="KW-0067">ATP-binding</keyword>
<comment type="caution">
    <text evidence="21">The sequence shown here is derived from an EMBL/GenBank/DDBJ whole genome shotgun (WGS) entry which is preliminary data.</text>
</comment>
<dbReference type="InterPro" id="IPR017441">
    <property type="entry name" value="Protein_kinase_ATP_BS"/>
</dbReference>
<keyword evidence="14" id="KW-0325">Glycoprotein</keyword>
<dbReference type="CDD" id="cd23509">
    <property type="entry name" value="Gnk2-like"/>
    <property type="match status" value="2"/>
</dbReference>
<keyword evidence="4" id="KW-0808">Transferase</keyword>
<dbReference type="PANTHER" id="PTHR27002">
    <property type="entry name" value="RECEPTOR-LIKE SERINE/THREONINE-PROTEIN KINASE SD1-8"/>
    <property type="match status" value="1"/>
</dbReference>
<evidence type="ECO:0000259" key="19">
    <source>
        <dbReference type="PROSITE" id="PS50011"/>
    </source>
</evidence>
<evidence type="ECO:0000256" key="10">
    <source>
        <dbReference type="ARBA" id="ARBA00022840"/>
    </source>
</evidence>
<keyword evidence="6 18" id="KW-0732">Signal</keyword>
<dbReference type="EMBL" id="BDDD01003382">
    <property type="protein sequence ID" value="GAV84831.1"/>
    <property type="molecule type" value="Genomic_DNA"/>
</dbReference>
<evidence type="ECO:0000256" key="12">
    <source>
        <dbReference type="ARBA" id="ARBA00023136"/>
    </source>
</evidence>
<dbReference type="GO" id="GO:0004674">
    <property type="term" value="F:protein serine/threonine kinase activity"/>
    <property type="evidence" value="ECO:0007669"/>
    <property type="project" value="UniProtKB-KW"/>
</dbReference>
<dbReference type="GO" id="GO:0009737">
    <property type="term" value="P:response to abscisic acid"/>
    <property type="evidence" value="ECO:0007669"/>
    <property type="project" value="UniProtKB-ARBA"/>
</dbReference>
<keyword evidence="9 21" id="KW-0418">Kinase</keyword>
<dbReference type="Pfam" id="PF07714">
    <property type="entry name" value="PK_Tyr_Ser-Thr"/>
    <property type="match status" value="1"/>
</dbReference>
<evidence type="ECO:0000256" key="9">
    <source>
        <dbReference type="ARBA" id="ARBA00022777"/>
    </source>
</evidence>
<evidence type="ECO:0000256" key="1">
    <source>
        <dbReference type="ARBA" id="ARBA00004167"/>
    </source>
</evidence>
<dbReference type="OrthoDB" id="4062651at2759"/>